<sequence>MIKCEHCNWTGSIADGQSHEQKCRKARSRRSRYVRSDSDKDLIDTLKAAKVALENDKAELEDELNEMVHQLNLREAIVETQDYRCRSLQGENGRLSQQVSELEFQNSKLQMETQKLEQIGKLMQNQRERPLIRNTGAYDYDRFTVVRLTKLICQDLENKPTEINANKIFDCVRCIYQDFERGYNDSPDNLYIDVRMLLAVCMASTWFTPRQEENYERWMSEEGWC</sequence>
<dbReference type="OrthoDB" id="44004at2759"/>
<proteinExistence type="predicted"/>
<evidence type="ECO:0000256" key="1">
    <source>
        <dbReference type="SAM" id="Coils"/>
    </source>
</evidence>
<dbReference type="Proteomes" id="UP001153069">
    <property type="component" value="Unassembled WGS sequence"/>
</dbReference>
<comment type="caution">
    <text evidence="2">The sequence shown here is derived from an EMBL/GenBank/DDBJ whole genome shotgun (WGS) entry which is preliminary data.</text>
</comment>
<keyword evidence="1" id="KW-0175">Coiled coil</keyword>
<reference evidence="2" key="1">
    <citation type="submission" date="2020-06" db="EMBL/GenBank/DDBJ databases">
        <authorList>
            <consortium name="Plant Systems Biology data submission"/>
        </authorList>
    </citation>
    <scope>NUCLEOTIDE SEQUENCE</scope>
    <source>
        <strain evidence="2">D6</strain>
    </source>
</reference>
<dbReference type="AlphaFoldDB" id="A0A9N8D6V9"/>
<evidence type="ECO:0000313" key="2">
    <source>
        <dbReference type="EMBL" id="CAB9496320.1"/>
    </source>
</evidence>
<feature type="coiled-coil region" evidence="1">
    <location>
        <begin position="43"/>
        <end position="119"/>
    </location>
</feature>
<protein>
    <submittedName>
        <fullName evidence="2">Uncharacterized protein</fullName>
    </submittedName>
</protein>
<gene>
    <name evidence="2" type="ORF">SEMRO_4_G002950.1</name>
</gene>
<dbReference type="Gene3D" id="6.10.250.3150">
    <property type="match status" value="1"/>
</dbReference>
<dbReference type="EMBL" id="CAICTM010000004">
    <property type="protein sequence ID" value="CAB9496320.1"/>
    <property type="molecule type" value="Genomic_DNA"/>
</dbReference>
<organism evidence="2 3">
    <name type="scientific">Seminavis robusta</name>
    <dbReference type="NCBI Taxonomy" id="568900"/>
    <lineage>
        <taxon>Eukaryota</taxon>
        <taxon>Sar</taxon>
        <taxon>Stramenopiles</taxon>
        <taxon>Ochrophyta</taxon>
        <taxon>Bacillariophyta</taxon>
        <taxon>Bacillariophyceae</taxon>
        <taxon>Bacillariophycidae</taxon>
        <taxon>Naviculales</taxon>
        <taxon>Naviculaceae</taxon>
        <taxon>Seminavis</taxon>
    </lineage>
</organism>
<name>A0A9N8D6V9_9STRA</name>
<evidence type="ECO:0000313" key="3">
    <source>
        <dbReference type="Proteomes" id="UP001153069"/>
    </source>
</evidence>
<accession>A0A9N8D6V9</accession>
<keyword evidence="3" id="KW-1185">Reference proteome</keyword>